<dbReference type="OrthoDB" id="2013972at2759"/>
<comment type="similarity">
    <text evidence="8">Belongs to the methyltransferase superfamily. LaeA methyltransferase family.</text>
</comment>
<dbReference type="SUPFAM" id="SSF53335">
    <property type="entry name" value="S-adenosyl-L-methionine-dependent methyltransferases"/>
    <property type="match status" value="1"/>
</dbReference>
<dbReference type="CDD" id="cd02440">
    <property type="entry name" value="AdoMet_MTases"/>
    <property type="match status" value="1"/>
</dbReference>
<accession>A0A0D1Y809</accession>
<evidence type="ECO:0000256" key="1">
    <source>
        <dbReference type="ARBA" id="ARBA00004123"/>
    </source>
</evidence>
<evidence type="ECO:0000256" key="4">
    <source>
        <dbReference type="ARBA" id="ARBA00022691"/>
    </source>
</evidence>
<feature type="compositionally biased region" description="Polar residues" evidence="11">
    <location>
        <begin position="1"/>
        <end position="13"/>
    </location>
</feature>
<keyword evidence="7" id="KW-0539">Nucleus</keyword>
<keyword evidence="13" id="KW-1185">Reference proteome</keyword>
<dbReference type="Pfam" id="PF13489">
    <property type="entry name" value="Methyltransf_23"/>
    <property type="match status" value="1"/>
</dbReference>
<dbReference type="GeneID" id="27318540"/>
<proteinExistence type="inferred from homology"/>
<evidence type="ECO:0000256" key="5">
    <source>
        <dbReference type="ARBA" id="ARBA00023015"/>
    </source>
</evidence>
<dbReference type="VEuPathDB" id="FungiDB:PV10_00695"/>
<dbReference type="InterPro" id="IPR029063">
    <property type="entry name" value="SAM-dependent_MTases_sf"/>
</dbReference>
<evidence type="ECO:0000256" key="3">
    <source>
        <dbReference type="ARBA" id="ARBA00022679"/>
    </source>
</evidence>
<evidence type="ECO:0000256" key="10">
    <source>
        <dbReference type="ARBA" id="ARBA00047870"/>
    </source>
</evidence>
<keyword evidence="3" id="KW-0808">Transferase</keyword>
<dbReference type="GO" id="GO:0032259">
    <property type="term" value="P:methylation"/>
    <property type="evidence" value="ECO:0007669"/>
    <property type="project" value="UniProtKB-KW"/>
</dbReference>
<evidence type="ECO:0000256" key="7">
    <source>
        <dbReference type="ARBA" id="ARBA00023242"/>
    </source>
</evidence>
<gene>
    <name evidence="12" type="ORF">PV10_00695</name>
</gene>
<name>A0A0D1Y809_EXOME</name>
<dbReference type="STRING" id="212818.A0A0D1Y809"/>
<dbReference type="Gene3D" id="3.40.50.150">
    <property type="entry name" value="Vaccinia Virus protein VP39"/>
    <property type="match status" value="1"/>
</dbReference>
<evidence type="ECO:0000313" key="12">
    <source>
        <dbReference type="EMBL" id="KIV96881.1"/>
    </source>
</evidence>
<evidence type="ECO:0000256" key="8">
    <source>
        <dbReference type="ARBA" id="ARBA00038158"/>
    </source>
</evidence>
<evidence type="ECO:0000256" key="6">
    <source>
        <dbReference type="ARBA" id="ARBA00023163"/>
    </source>
</evidence>
<dbReference type="PANTHER" id="PTHR43591:SF30">
    <property type="entry name" value="PROTEIN-METHIONINE METHYLTRANSFERASE LAEA"/>
    <property type="match status" value="1"/>
</dbReference>
<dbReference type="Proteomes" id="UP000054302">
    <property type="component" value="Unassembled WGS sequence"/>
</dbReference>
<sequence>MSTSPAHQTRLVKSSSSSPDISLSSIPTSMPMAGAFVAGTDTVREYGREYGTFRREQYMMPHDDRERDRLDIMHTMLKVIRPPATRLTSCPTEMLEQPADGPFGTSPRVLDLGCGTGIWMIDMAKLFPQAEFVGVDLQHMGPPSLPPNVSVRAHWDYETIWLLGERSWHLIHLQLSLGSVSDLLGLYQKIHRHLIPRVGWFEHVEIDFQPRCDDGTLQPGRLTEWWDLYIKPVYEEGKRPIHYDEARIRNSFHAAGFIDIQHEEYRLPLRGWTNHPDEQRAKAEQRAGLWWNIAQSSGPQNTSGVGMEAMSLAPLCRYGGGWTEETVRRLCDEAQQQASDPNVHAYNVVHIWRGRAP</sequence>
<comment type="subcellular location">
    <subcellularLocation>
        <location evidence="1">Nucleus</location>
    </subcellularLocation>
</comment>
<dbReference type="RefSeq" id="XP_016228455.1">
    <property type="nucleotide sequence ID" value="XM_016364806.1"/>
</dbReference>
<dbReference type="OMA" id="MDIEEPW"/>
<dbReference type="GO" id="GO:0008168">
    <property type="term" value="F:methyltransferase activity"/>
    <property type="evidence" value="ECO:0007669"/>
    <property type="project" value="UniProtKB-KW"/>
</dbReference>
<evidence type="ECO:0000313" key="13">
    <source>
        <dbReference type="Proteomes" id="UP000054302"/>
    </source>
</evidence>
<keyword evidence="5" id="KW-0805">Transcription regulation</keyword>
<comment type="catalytic activity">
    <reaction evidence="10">
        <text>L-methionyl-[protein] + S-adenosyl-L-methionine = S-methyl-L-methionyl-[protein] + S-adenosyl-L-homocysteine</text>
        <dbReference type="Rhea" id="RHEA:60560"/>
        <dbReference type="Rhea" id="RHEA-COMP:12313"/>
        <dbReference type="Rhea" id="RHEA-COMP:15592"/>
        <dbReference type="ChEBI" id="CHEBI:16044"/>
        <dbReference type="ChEBI" id="CHEBI:57856"/>
        <dbReference type="ChEBI" id="CHEBI:59789"/>
        <dbReference type="ChEBI" id="CHEBI:142742"/>
    </reaction>
    <physiologicalReaction direction="left-to-right" evidence="10">
        <dbReference type="Rhea" id="RHEA:60561"/>
    </physiologicalReaction>
</comment>
<evidence type="ECO:0000256" key="2">
    <source>
        <dbReference type="ARBA" id="ARBA00022603"/>
    </source>
</evidence>
<protein>
    <recommendedName>
        <fullName evidence="9">Velvet complex subunit laeA</fullName>
    </recommendedName>
</protein>
<reference evidence="12 13" key="1">
    <citation type="submission" date="2015-01" db="EMBL/GenBank/DDBJ databases">
        <title>The Genome Sequence of Exophiala mesophila CBS40295.</title>
        <authorList>
            <consortium name="The Broad Institute Genomics Platform"/>
            <person name="Cuomo C."/>
            <person name="de Hoog S."/>
            <person name="Gorbushina A."/>
            <person name="Stielow B."/>
            <person name="Teixiera M."/>
            <person name="Abouelleil A."/>
            <person name="Chapman S.B."/>
            <person name="Priest M."/>
            <person name="Young S.K."/>
            <person name="Wortman J."/>
            <person name="Nusbaum C."/>
            <person name="Birren B."/>
        </authorList>
    </citation>
    <scope>NUCLEOTIDE SEQUENCE [LARGE SCALE GENOMIC DNA]</scope>
    <source>
        <strain evidence="12 13">CBS 40295</strain>
    </source>
</reference>
<feature type="compositionally biased region" description="Low complexity" evidence="11">
    <location>
        <begin position="14"/>
        <end position="26"/>
    </location>
</feature>
<dbReference type="HOGENOM" id="CLU_010595_2_0_1"/>
<feature type="region of interest" description="Disordered" evidence="11">
    <location>
        <begin position="1"/>
        <end position="26"/>
    </location>
</feature>
<keyword evidence="4" id="KW-0949">S-adenosyl-L-methionine</keyword>
<dbReference type="PANTHER" id="PTHR43591">
    <property type="entry name" value="METHYLTRANSFERASE"/>
    <property type="match status" value="1"/>
</dbReference>
<dbReference type="GO" id="GO:0005634">
    <property type="term" value="C:nucleus"/>
    <property type="evidence" value="ECO:0007669"/>
    <property type="project" value="UniProtKB-SubCell"/>
</dbReference>
<dbReference type="EMBL" id="KN847520">
    <property type="protein sequence ID" value="KIV96881.1"/>
    <property type="molecule type" value="Genomic_DNA"/>
</dbReference>
<evidence type="ECO:0000256" key="11">
    <source>
        <dbReference type="SAM" id="MobiDB-lite"/>
    </source>
</evidence>
<keyword evidence="2" id="KW-0489">Methyltransferase</keyword>
<dbReference type="AlphaFoldDB" id="A0A0D1Y809"/>
<organism evidence="12 13">
    <name type="scientific">Exophiala mesophila</name>
    <name type="common">Black yeast-like fungus</name>
    <dbReference type="NCBI Taxonomy" id="212818"/>
    <lineage>
        <taxon>Eukaryota</taxon>
        <taxon>Fungi</taxon>
        <taxon>Dikarya</taxon>
        <taxon>Ascomycota</taxon>
        <taxon>Pezizomycotina</taxon>
        <taxon>Eurotiomycetes</taxon>
        <taxon>Chaetothyriomycetidae</taxon>
        <taxon>Chaetothyriales</taxon>
        <taxon>Herpotrichiellaceae</taxon>
        <taxon>Exophiala</taxon>
    </lineage>
</organism>
<keyword evidence="6" id="KW-0804">Transcription</keyword>
<evidence type="ECO:0000256" key="9">
    <source>
        <dbReference type="ARBA" id="ARBA00041581"/>
    </source>
</evidence>